<organism evidence="10 11">
    <name type="scientific">Quadrisphaera granulorum</name>
    <dbReference type="NCBI Taxonomy" id="317664"/>
    <lineage>
        <taxon>Bacteria</taxon>
        <taxon>Bacillati</taxon>
        <taxon>Actinomycetota</taxon>
        <taxon>Actinomycetes</taxon>
        <taxon>Kineosporiales</taxon>
        <taxon>Kineosporiaceae</taxon>
        <taxon>Quadrisphaera</taxon>
    </lineage>
</organism>
<dbReference type="InterPro" id="IPR050131">
    <property type="entry name" value="Peptidase_S8_subtilisin-like"/>
</dbReference>
<evidence type="ECO:0000256" key="6">
    <source>
        <dbReference type="PROSITE-ProRule" id="PRU01240"/>
    </source>
</evidence>
<feature type="active site" description="Charge relay system" evidence="5 6">
    <location>
        <position position="158"/>
    </location>
</feature>
<evidence type="ECO:0000256" key="7">
    <source>
        <dbReference type="SAM" id="MobiDB-lite"/>
    </source>
</evidence>
<dbReference type="InterPro" id="IPR000209">
    <property type="entry name" value="Peptidase_S8/S53_dom"/>
</dbReference>
<comment type="similarity">
    <text evidence="1 6">Belongs to the peptidase S8 family.</text>
</comment>
<dbReference type="InterPro" id="IPR006311">
    <property type="entry name" value="TAT_signal"/>
</dbReference>
<dbReference type="Pfam" id="PF00082">
    <property type="entry name" value="Peptidase_S8"/>
    <property type="match status" value="1"/>
</dbReference>
<dbReference type="PROSITE" id="PS51892">
    <property type="entry name" value="SUBTILASE"/>
    <property type="match status" value="1"/>
</dbReference>
<name>A0A316A7Q6_9ACTN</name>
<protein>
    <submittedName>
        <fullName evidence="10">Serine protease AprX</fullName>
    </submittedName>
</protein>
<keyword evidence="2 6" id="KW-0645">Protease</keyword>
<dbReference type="PROSITE" id="PS51318">
    <property type="entry name" value="TAT"/>
    <property type="match status" value="1"/>
</dbReference>
<dbReference type="InterPro" id="IPR015500">
    <property type="entry name" value="Peptidase_S8_subtilisin-rel"/>
</dbReference>
<feature type="active site" description="Charge relay system" evidence="5 6">
    <location>
        <position position="378"/>
    </location>
</feature>
<proteinExistence type="inferred from homology"/>
<accession>A0A316A7Q6</accession>
<dbReference type="Proteomes" id="UP000245469">
    <property type="component" value="Unassembled WGS sequence"/>
</dbReference>
<sequence>MTTSQNRRSRRAALRRAVGLPVVVSTLVAAAGLATAAPALASTPGSPDLRATTSGSMDDGTMWGDHNCDLLSFSPSSRVYDPLRDPGSLYSITTAIGARDVWGQTDSRGQAITGKGVTVAVLDSGVAQIPGLNNVVQGPDLSIEGNSPQRFSTDTFGHGTHMASIIGANDPTWTSWTGTPQSSDGRAQLGVAPGAQLLALKLGNTDGTTDVSQVIAGIDWVVEHRRDNGMNVRVINLSYGTDSTQAYQSDPLAAAIERAWQRGIVVVASAGNEGKNSGGINDPAYDPYAIAVGSTSPNNSTLTQLVNTFTPLAWKAWQQPSSSDFSSRGTWSRTVDIAAPGKSVAGLRDYNSQIDRQHPEGRVYQDATGRLFRGSGTSQAAAVVSGAAALLLQANPNLTPDAVKAALTSTATPVYGADQRDVGAGQVNVKSALSVVQNAARGNWSAQNQISKRQTWQTSNGLGSLEAARGGANLVDPDNGAVLQGEIDVQGQRWDGRTWNYLASRDATWSGGIYMNNRWTGDRWSSGTQWQGSRWSGSRWSGSRWSSVQWDGSRWSGSRWSGSRWSGNNWS</sequence>
<dbReference type="PRINTS" id="PR00723">
    <property type="entry name" value="SUBTILISIN"/>
</dbReference>
<dbReference type="SUPFAM" id="SSF52743">
    <property type="entry name" value="Subtilisin-like"/>
    <property type="match status" value="1"/>
</dbReference>
<evidence type="ECO:0000256" key="4">
    <source>
        <dbReference type="ARBA" id="ARBA00022825"/>
    </source>
</evidence>
<evidence type="ECO:0000256" key="2">
    <source>
        <dbReference type="ARBA" id="ARBA00022670"/>
    </source>
</evidence>
<dbReference type="InterPro" id="IPR036852">
    <property type="entry name" value="Peptidase_S8/S53_dom_sf"/>
</dbReference>
<evidence type="ECO:0000256" key="3">
    <source>
        <dbReference type="ARBA" id="ARBA00022801"/>
    </source>
</evidence>
<feature type="chain" id="PRO_5016236651" evidence="8">
    <location>
        <begin position="42"/>
        <end position="571"/>
    </location>
</feature>
<keyword evidence="3 6" id="KW-0378">Hydrolase</keyword>
<feature type="active site" description="Charge relay system" evidence="5 6">
    <location>
        <position position="123"/>
    </location>
</feature>
<dbReference type="RefSeq" id="WP_109774868.1">
    <property type="nucleotide sequence ID" value="NZ_QGDQ01000015.1"/>
</dbReference>
<evidence type="ECO:0000256" key="5">
    <source>
        <dbReference type="PIRSR" id="PIRSR615500-1"/>
    </source>
</evidence>
<dbReference type="EMBL" id="QGDQ01000015">
    <property type="protein sequence ID" value="PWJ53010.1"/>
    <property type="molecule type" value="Genomic_DNA"/>
</dbReference>
<evidence type="ECO:0000256" key="1">
    <source>
        <dbReference type="ARBA" id="ARBA00011073"/>
    </source>
</evidence>
<dbReference type="GO" id="GO:0006508">
    <property type="term" value="P:proteolysis"/>
    <property type="evidence" value="ECO:0007669"/>
    <property type="project" value="UniProtKB-KW"/>
</dbReference>
<dbReference type="Gene3D" id="3.40.50.200">
    <property type="entry name" value="Peptidase S8/S53 domain"/>
    <property type="match status" value="1"/>
</dbReference>
<reference evidence="10 11" key="1">
    <citation type="submission" date="2018-03" db="EMBL/GenBank/DDBJ databases">
        <title>Genomic Encyclopedia of Archaeal and Bacterial Type Strains, Phase II (KMG-II): from individual species to whole genera.</title>
        <authorList>
            <person name="Goeker M."/>
        </authorList>
    </citation>
    <scope>NUCLEOTIDE SEQUENCE [LARGE SCALE GENOMIC DNA]</scope>
    <source>
        <strain evidence="10 11">DSM 44889</strain>
    </source>
</reference>
<dbReference type="PANTHER" id="PTHR43806:SF11">
    <property type="entry name" value="CEREVISIN-RELATED"/>
    <property type="match status" value="1"/>
</dbReference>
<dbReference type="PANTHER" id="PTHR43806">
    <property type="entry name" value="PEPTIDASE S8"/>
    <property type="match status" value="1"/>
</dbReference>
<keyword evidence="11" id="KW-1185">Reference proteome</keyword>
<keyword evidence="4 6" id="KW-0720">Serine protease</keyword>
<gene>
    <name evidence="10" type="ORF">BXY45_11527</name>
</gene>
<dbReference type="OrthoDB" id="9795680at2"/>
<feature type="signal peptide" evidence="8">
    <location>
        <begin position="1"/>
        <end position="41"/>
    </location>
</feature>
<dbReference type="GO" id="GO:0004252">
    <property type="term" value="F:serine-type endopeptidase activity"/>
    <property type="evidence" value="ECO:0007669"/>
    <property type="project" value="UniProtKB-UniRule"/>
</dbReference>
<evidence type="ECO:0000259" key="9">
    <source>
        <dbReference type="Pfam" id="PF00082"/>
    </source>
</evidence>
<keyword evidence="8" id="KW-0732">Signal</keyword>
<evidence type="ECO:0000256" key="8">
    <source>
        <dbReference type="SAM" id="SignalP"/>
    </source>
</evidence>
<comment type="caution">
    <text evidence="10">The sequence shown here is derived from an EMBL/GenBank/DDBJ whole genome shotgun (WGS) entry which is preliminary data.</text>
</comment>
<evidence type="ECO:0000313" key="11">
    <source>
        <dbReference type="Proteomes" id="UP000245469"/>
    </source>
</evidence>
<feature type="region of interest" description="Disordered" evidence="7">
    <location>
        <begin position="524"/>
        <end position="571"/>
    </location>
</feature>
<evidence type="ECO:0000313" key="10">
    <source>
        <dbReference type="EMBL" id="PWJ53010.1"/>
    </source>
</evidence>
<dbReference type="AlphaFoldDB" id="A0A316A7Q6"/>
<feature type="compositionally biased region" description="Low complexity" evidence="7">
    <location>
        <begin position="532"/>
        <end position="571"/>
    </location>
</feature>
<feature type="domain" description="Peptidase S8/S53" evidence="9">
    <location>
        <begin position="114"/>
        <end position="425"/>
    </location>
</feature>